<keyword evidence="2" id="KW-1185">Reference proteome</keyword>
<name>A0A225VS54_9STRA</name>
<reference evidence="2" key="1">
    <citation type="submission" date="2017-03" db="EMBL/GenBank/DDBJ databases">
        <title>Phytopthora megakarya and P. palmivora, two closely related causual agents of cacao black pod achieved similar genome size and gene model numbers by different mechanisms.</title>
        <authorList>
            <person name="Ali S."/>
            <person name="Shao J."/>
            <person name="Larry D.J."/>
            <person name="Kronmiller B."/>
            <person name="Shen D."/>
            <person name="Strem M.D."/>
            <person name="Melnick R.L."/>
            <person name="Guiltinan M.J."/>
            <person name="Tyler B.M."/>
            <person name="Meinhardt L.W."/>
            <person name="Bailey B.A."/>
        </authorList>
    </citation>
    <scope>NUCLEOTIDE SEQUENCE [LARGE SCALE GENOMIC DNA]</scope>
    <source>
        <strain evidence="2">zdho120</strain>
    </source>
</reference>
<dbReference type="InterPro" id="IPR043128">
    <property type="entry name" value="Rev_trsase/Diguanyl_cyclase"/>
</dbReference>
<sequence>MSISNRDRTLEKWGGHQDVYLLSTYEYIQLSSYPLPLIEDLLVGFEEALWFVSLRKTSGFWAIKMTERAKLISAFVCPFGHFQWIRMTFRLKNAPLIYQQVINNCLWGFVRLPPEEEAKVDQEVLDYLNLDPQDGGPPGCGTPGCSGCEDDRTPRLLPILADQMTVFKRDIPTPTQMSPVLGRSSYIDDIAHDASTWDALCSDLDAMLYRPRETPQIAKGVQNLPFPTTIKGVHFFLGSLNYYQNFIEDHPIAKGVQNLPFPTTIKGVHFFLGSLNYYQNFIEDHPVIAASMAKQAFEILNDKIVSTPVLLHPDRTKSPGQEHDGLIQPVRFTGRVLHDAELIYHVAEKEAIAVLRTLSTEVDNEFQDRKRVVCTLGRFAFAMDLGIRKIQ</sequence>
<organism evidence="1 2">
    <name type="scientific">Phytophthora megakarya</name>
    <dbReference type="NCBI Taxonomy" id="4795"/>
    <lineage>
        <taxon>Eukaryota</taxon>
        <taxon>Sar</taxon>
        <taxon>Stramenopiles</taxon>
        <taxon>Oomycota</taxon>
        <taxon>Peronosporomycetes</taxon>
        <taxon>Peronosporales</taxon>
        <taxon>Peronosporaceae</taxon>
        <taxon>Phytophthora</taxon>
    </lineage>
</organism>
<gene>
    <name evidence="1" type="ORF">PHMEG_00019835</name>
</gene>
<dbReference type="Proteomes" id="UP000198211">
    <property type="component" value="Unassembled WGS sequence"/>
</dbReference>
<evidence type="ECO:0000313" key="1">
    <source>
        <dbReference type="EMBL" id="OWZ07738.1"/>
    </source>
</evidence>
<evidence type="ECO:0000313" key="2">
    <source>
        <dbReference type="Proteomes" id="UP000198211"/>
    </source>
</evidence>
<dbReference type="InterPro" id="IPR043502">
    <property type="entry name" value="DNA/RNA_pol_sf"/>
</dbReference>
<dbReference type="Gene3D" id="3.10.10.10">
    <property type="entry name" value="HIV Type 1 Reverse Transcriptase, subunit A, domain 1"/>
    <property type="match status" value="1"/>
</dbReference>
<dbReference type="Gene3D" id="3.30.70.270">
    <property type="match status" value="3"/>
</dbReference>
<keyword evidence="1" id="KW-0695">RNA-directed DNA polymerase</keyword>
<protein>
    <submittedName>
        <fullName evidence="1">Reverse transcriptase</fullName>
    </submittedName>
</protein>
<dbReference type="EMBL" id="NBNE01003421">
    <property type="protein sequence ID" value="OWZ07738.1"/>
    <property type="molecule type" value="Genomic_DNA"/>
</dbReference>
<keyword evidence="1" id="KW-0808">Transferase</keyword>
<dbReference type="PANTHER" id="PTHR37984">
    <property type="entry name" value="PROTEIN CBG26694"/>
    <property type="match status" value="1"/>
</dbReference>
<proteinExistence type="predicted"/>
<comment type="caution">
    <text evidence="1">The sequence shown here is derived from an EMBL/GenBank/DDBJ whole genome shotgun (WGS) entry which is preliminary data.</text>
</comment>
<dbReference type="AlphaFoldDB" id="A0A225VS54"/>
<keyword evidence="1" id="KW-0548">Nucleotidyltransferase</keyword>
<accession>A0A225VS54</accession>
<dbReference type="InterPro" id="IPR050951">
    <property type="entry name" value="Retrovirus_Pol_polyprotein"/>
</dbReference>
<dbReference type="PANTHER" id="PTHR37984:SF5">
    <property type="entry name" value="PROTEIN NYNRIN-LIKE"/>
    <property type="match status" value="1"/>
</dbReference>
<dbReference type="SUPFAM" id="SSF56672">
    <property type="entry name" value="DNA/RNA polymerases"/>
    <property type="match status" value="2"/>
</dbReference>
<dbReference type="GO" id="GO:0003964">
    <property type="term" value="F:RNA-directed DNA polymerase activity"/>
    <property type="evidence" value="ECO:0007669"/>
    <property type="project" value="UniProtKB-KW"/>
</dbReference>